<feature type="transmembrane region" description="Helical" evidence="2">
    <location>
        <begin position="6"/>
        <end position="26"/>
    </location>
</feature>
<evidence type="ECO:0000313" key="4">
    <source>
        <dbReference type="Proteomes" id="UP001140076"/>
    </source>
</evidence>
<evidence type="ECO:0000256" key="2">
    <source>
        <dbReference type="SAM" id="Phobius"/>
    </source>
</evidence>
<feature type="region of interest" description="Disordered" evidence="1">
    <location>
        <begin position="135"/>
        <end position="158"/>
    </location>
</feature>
<name>A0A9X3SED9_9ACTN</name>
<dbReference type="Proteomes" id="UP001140076">
    <property type="component" value="Unassembled WGS sequence"/>
</dbReference>
<protein>
    <submittedName>
        <fullName evidence="3">Uncharacterized protein</fullName>
    </submittedName>
</protein>
<keyword evidence="2" id="KW-0812">Transmembrane</keyword>
<keyword evidence="2" id="KW-1133">Transmembrane helix</keyword>
<sequence length="158" mass="17817">MDQILANFPIVLGSASLLTAIAAVGLRWAGRARARMLVARAERYELSVKQSPEVLKIAQNDALVAAYESAQTFGREELKTREQQLRDVVTLAEERRRFNQRQFENLSDLKLAAGNLRQTLKDRPPRRGLLDGVRARLTGEGTRRRNTAPVPARTGRRR</sequence>
<dbReference type="AlphaFoldDB" id="A0A9X3SED9"/>
<proteinExistence type="predicted"/>
<evidence type="ECO:0000256" key="1">
    <source>
        <dbReference type="SAM" id="MobiDB-lite"/>
    </source>
</evidence>
<dbReference type="EMBL" id="JAJAQC010000005">
    <property type="protein sequence ID" value="MDA0563670.1"/>
    <property type="molecule type" value="Genomic_DNA"/>
</dbReference>
<comment type="caution">
    <text evidence="3">The sequence shown here is derived from an EMBL/GenBank/DDBJ whole genome shotgun (WGS) entry which is preliminary data.</text>
</comment>
<organism evidence="3 4">
    <name type="scientific">Streptomonospora mangrovi</name>
    <dbReference type="NCBI Taxonomy" id="2883123"/>
    <lineage>
        <taxon>Bacteria</taxon>
        <taxon>Bacillati</taxon>
        <taxon>Actinomycetota</taxon>
        <taxon>Actinomycetes</taxon>
        <taxon>Streptosporangiales</taxon>
        <taxon>Nocardiopsidaceae</taxon>
        <taxon>Streptomonospora</taxon>
    </lineage>
</organism>
<reference evidence="3" key="1">
    <citation type="submission" date="2021-10" db="EMBL/GenBank/DDBJ databases">
        <title>Streptomonospora sp. nov., isolated from mangrove soil.</title>
        <authorList>
            <person name="Chen X."/>
            <person name="Ge X."/>
            <person name="Liu W."/>
        </authorList>
    </citation>
    <scope>NUCLEOTIDE SEQUENCE</scope>
    <source>
        <strain evidence="3">S1-112</strain>
    </source>
</reference>
<keyword evidence="2" id="KW-0472">Membrane</keyword>
<gene>
    <name evidence="3" type="ORF">LG943_04890</name>
</gene>
<keyword evidence="4" id="KW-1185">Reference proteome</keyword>
<accession>A0A9X3SED9</accession>
<evidence type="ECO:0000313" key="3">
    <source>
        <dbReference type="EMBL" id="MDA0563670.1"/>
    </source>
</evidence>
<dbReference type="RefSeq" id="WP_270070944.1">
    <property type="nucleotide sequence ID" value="NZ_JAJAQC010000005.1"/>
</dbReference>